<name>A0A4V2USD8_9BACI</name>
<gene>
    <name evidence="2" type="ORF">EDD72_11443</name>
</gene>
<sequence length="54" mass="6265">MDKKRKRTNNNKKPTIAPSIEMDDLEKDATPEEIEKGDYTPVTKLVIDRAFEDE</sequence>
<dbReference type="EMBL" id="SMAB01000014">
    <property type="protein sequence ID" value="TCS81062.1"/>
    <property type="molecule type" value="Genomic_DNA"/>
</dbReference>
<evidence type="ECO:0000256" key="1">
    <source>
        <dbReference type="SAM" id="MobiDB-lite"/>
    </source>
</evidence>
<dbReference type="AlphaFoldDB" id="A0A4V2USD8"/>
<protein>
    <submittedName>
        <fullName evidence="2">Uncharacterized protein</fullName>
    </submittedName>
</protein>
<keyword evidence="3" id="KW-1185">Reference proteome</keyword>
<feature type="region of interest" description="Disordered" evidence="1">
    <location>
        <begin position="1"/>
        <end position="24"/>
    </location>
</feature>
<dbReference type="RefSeq" id="WP_165895032.1">
    <property type="nucleotide sequence ID" value="NZ_SMAB01000014.1"/>
</dbReference>
<accession>A0A4V2USD8</accession>
<proteinExistence type="predicted"/>
<comment type="caution">
    <text evidence="2">The sequence shown here is derived from an EMBL/GenBank/DDBJ whole genome shotgun (WGS) entry which is preliminary data.</text>
</comment>
<evidence type="ECO:0000313" key="3">
    <source>
        <dbReference type="Proteomes" id="UP000295788"/>
    </source>
</evidence>
<reference evidence="2 3" key="1">
    <citation type="submission" date="2019-03" db="EMBL/GenBank/DDBJ databases">
        <title>Genomic Encyclopedia of Type Strains, Phase IV (KMG-IV): sequencing the most valuable type-strain genomes for metagenomic binning, comparative biology and taxonomic classification.</title>
        <authorList>
            <person name="Goeker M."/>
        </authorList>
    </citation>
    <scope>NUCLEOTIDE SEQUENCE [LARGE SCALE GENOMIC DNA]</scope>
    <source>
        <strain evidence="2 3">DSM 23802</strain>
    </source>
</reference>
<organism evidence="2 3">
    <name type="scientific">Tepidibacillus fermentans</name>
    <dbReference type="NCBI Taxonomy" id="1281767"/>
    <lineage>
        <taxon>Bacteria</taxon>
        <taxon>Bacillati</taxon>
        <taxon>Bacillota</taxon>
        <taxon>Bacilli</taxon>
        <taxon>Bacillales</taxon>
        <taxon>Bacillaceae</taxon>
        <taxon>Tepidibacillus</taxon>
    </lineage>
</organism>
<feature type="compositionally biased region" description="Basic residues" evidence="1">
    <location>
        <begin position="1"/>
        <end position="10"/>
    </location>
</feature>
<evidence type="ECO:0000313" key="2">
    <source>
        <dbReference type="EMBL" id="TCS81062.1"/>
    </source>
</evidence>
<dbReference type="Proteomes" id="UP000295788">
    <property type="component" value="Unassembled WGS sequence"/>
</dbReference>